<dbReference type="SUPFAM" id="SSF53955">
    <property type="entry name" value="Lysozyme-like"/>
    <property type="match status" value="1"/>
</dbReference>
<dbReference type="Proteomes" id="UP000655366">
    <property type="component" value="Unassembled WGS sequence"/>
</dbReference>
<dbReference type="RefSeq" id="WP_196397047.1">
    <property type="nucleotide sequence ID" value="NZ_JADNYM010000014.1"/>
</dbReference>
<reference evidence="2 3" key="1">
    <citation type="submission" date="2020-11" db="EMBL/GenBank/DDBJ databases">
        <title>Arthrobacter antarcticus sp. nov., isolated from Antarctic Soil.</title>
        <authorList>
            <person name="Li J."/>
        </authorList>
    </citation>
    <scope>NUCLEOTIDE SEQUENCE [LARGE SCALE GENOMIC DNA]</scope>
    <source>
        <strain evidence="2 3">Z1-20</strain>
    </source>
</reference>
<feature type="region of interest" description="Disordered" evidence="1">
    <location>
        <begin position="1"/>
        <end position="32"/>
    </location>
</feature>
<organism evidence="2 3">
    <name type="scientific">Arthrobacter terrae</name>
    <dbReference type="NCBI Taxonomy" id="2935737"/>
    <lineage>
        <taxon>Bacteria</taxon>
        <taxon>Bacillati</taxon>
        <taxon>Actinomycetota</taxon>
        <taxon>Actinomycetes</taxon>
        <taxon>Micrococcales</taxon>
        <taxon>Micrococcaceae</taxon>
        <taxon>Arthrobacter</taxon>
    </lineage>
</organism>
<evidence type="ECO:0000313" key="3">
    <source>
        <dbReference type="Proteomes" id="UP000655366"/>
    </source>
</evidence>
<dbReference type="EMBL" id="JADNYM010000014">
    <property type="protein sequence ID" value="MBG0740102.1"/>
    <property type="molecule type" value="Genomic_DNA"/>
</dbReference>
<keyword evidence="3" id="KW-1185">Reference proteome</keyword>
<dbReference type="InterPro" id="IPR023346">
    <property type="entry name" value="Lysozyme-like_dom_sf"/>
</dbReference>
<sequence>MSQESQHGRRRIQTPHRASAAGRWWDAAPKPGPAGKRMTAVAVAGFLLVGVGASNAALNNGATVEPQAAAADATVAAPSNASLSFTRTAVKSSAAPTATPNVSGAAADVQALGANGGPVNDPAGAKAYAAAALPSYGWGQDQMSCLLPLWDQESDWTTTAENPSSLAYGIVQSLPAEKMDSAGNDWKNNYQTQIKWGMTYIKDRYGSPCGAWDHETAMNWY</sequence>
<evidence type="ECO:0008006" key="4">
    <source>
        <dbReference type="Google" id="ProtNLM"/>
    </source>
</evidence>
<evidence type="ECO:0000256" key="1">
    <source>
        <dbReference type="SAM" id="MobiDB-lite"/>
    </source>
</evidence>
<accession>A0A931CNF0</accession>
<protein>
    <recommendedName>
        <fullName evidence="4">Transglycosylase SLT domain-containing protein</fullName>
    </recommendedName>
</protein>
<name>A0A931CNF0_9MICC</name>
<proteinExistence type="predicted"/>
<gene>
    <name evidence="2" type="ORF">IV500_11995</name>
</gene>
<comment type="caution">
    <text evidence="2">The sequence shown here is derived from an EMBL/GenBank/DDBJ whole genome shotgun (WGS) entry which is preliminary data.</text>
</comment>
<dbReference type="AlphaFoldDB" id="A0A931CNF0"/>
<evidence type="ECO:0000313" key="2">
    <source>
        <dbReference type="EMBL" id="MBG0740102.1"/>
    </source>
</evidence>